<sequence length="120" mass="14461">MKLYQPGFYICDQSNFTEHMYCYSRIFRHVISTCKNQCLYMDMFLKRRLFLDSDETPTCRRTKCRWNCYLDNVQEKCGRQSGAILSQIFQLAKSSMEYLHEILHDAFFTESWNSIFDCIL</sequence>
<evidence type="ECO:0000313" key="1">
    <source>
        <dbReference type="Proteomes" id="UP000887565"/>
    </source>
</evidence>
<dbReference type="WBParaSite" id="nRc.2.0.1.t19191-RA">
    <property type="protein sequence ID" value="nRc.2.0.1.t19191-RA"/>
    <property type="gene ID" value="nRc.2.0.1.g19191"/>
</dbReference>
<proteinExistence type="predicted"/>
<dbReference type="AlphaFoldDB" id="A0A915IYA8"/>
<protein>
    <submittedName>
        <fullName evidence="2">Uncharacterized protein</fullName>
    </submittedName>
</protein>
<reference evidence="2" key="1">
    <citation type="submission" date="2022-11" db="UniProtKB">
        <authorList>
            <consortium name="WormBaseParasite"/>
        </authorList>
    </citation>
    <scope>IDENTIFICATION</scope>
</reference>
<name>A0A915IYA8_ROMCU</name>
<evidence type="ECO:0000313" key="2">
    <source>
        <dbReference type="WBParaSite" id="nRc.2.0.1.t19191-RA"/>
    </source>
</evidence>
<accession>A0A915IYA8</accession>
<organism evidence="1 2">
    <name type="scientific">Romanomermis culicivorax</name>
    <name type="common">Nematode worm</name>
    <dbReference type="NCBI Taxonomy" id="13658"/>
    <lineage>
        <taxon>Eukaryota</taxon>
        <taxon>Metazoa</taxon>
        <taxon>Ecdysozoa</taxon>
        <taxon>Nematoda</taxon>
        <taxon>Enoplea</taxon>
        <taxon>Dorylaimia</taxon>
        <taxon>Mermithida</taxon>
        <taxon>Mermithoidea</taxon>
        <taxon>Mermithidae</taxon>
        <taxon>Romanomermis</taxon>
    </lineage>
</organism>
<dbReference type="Proteomes" id="UP000887565">
    <property type="component" value="Unplaced"/>
</dbReference>
<keyword evidence="1" id="KW-1185">Reference proteome</keyword>